<sequence length="193" mass="21657">MKSSHTITSALILALTAAPIYAGHGNYNDRYDRDYGRSTHKSFTDRARVIDVDPILQTVRVPTRHRHNRNCWEEEVHHSGRSDVAPGAGLIAGSIIGGVIGNQVGKGKGNKAATVFGTVVGAAVGHEMARGSDNRDDYTTTVTRCDKRRDYREREEIVGYQVRYRYNGHTFSRRMNRDPGKWVRVKVKVSPYE</sequence>
<feature type="signal peptide" evidence="3">
    <location>
        <begin position="1"/>
        <end position="22"/>
    </location>
</feature>
<keyword evidence="6" id="KW-1185">Reference proteome</keyword>
<feature type="domain" description="Glycine zipper 2TM" evidence="4">
    <location>
        <begin position="89"/>
        <end position="128"/>
    </location>
</feature>
<dbReference type="PANTHER" id="PTHR35603">
    <property type="match status" value="1"/>
</dbReference>
<evidence type="ECO:0000313" key="6">
    <source>
        <dbReference type="Proteomes" id="UP000191110"/>
    </source>
</evidence>
<dbReference type="InterPro" id="IPR008816">
    <property type="entry name" value="Gly_zipper_2TM_dom"/>
</dbReference>
<dbReference type="NCBIfam" id="NF008437">
    <property type="entry name" value="PRK11280.1"/>
    <property type="match status" value="1"/>
</dbReference>
<dbReference type="OrthoDB" id="8909257at2"/>
<comment type="caution">
    <text evidence="5">The sequence shown here is derived from an EMBL/GenBank/DDBJ whole genome shotgun (WGS) entry which is preliminary data.</text>
</comment>
<dbReference type="RefSeq" id="WP_078483514.1">
    <property type="nucleotide sequence ID" value="NZ_MPRL01000025.1"/>
</dbReference>
<dbReference type="Proteomes" id="UP000191110">
    <property type="component" value="Unassembled WGS sequence"/>
</dbReference>
<evidence type="ECO:0000256" key="3">
    <source>
        <dbReference type="SAM" id="SignalP"/>
    </source>
</evidence>
<protein>
    <recommendedName>
        <fullName evidence="4">Glycine zipper 2TM domain-containing protein</fullName>
    </recommendedName>
</protein>
<keyword evidence="2" id="KW-0472">Membrane</keyword>
<comment type="subcellular location">
    <subcellularLocation>
        <location evidence="1">Membrane</location>
    </subcellularLocation>
</comment>
<dbReference type="InterPro" id="IPR051407">
    <property type="entry name" value="Bact_OM_lipoprot/Surf_antigen"/>
</dbReference>
<dbReference type="PANTHER" id="PTHR35603:SF2">
    <property type="entry name" value="OUTER MEMBRANE LIPOPROTEIN"/>
    <property type="match status" value="1"/>
</dbReference>
<evidence type="ECO:0000313" key="5">
    <source>
        <dbReference type="EMBL" id="OOZ40456.1"/>
    </source>
</evidence>
<gene>
    <name evidence="5" type="ORF">BOW53_07750</name>
</gene>
<dbReference type="EMBL" id="MPRL01000025">
    <property type="protein sequence ID" value="OOZ40456.1"/>
    <property type="molecule type" value="Genomic_DNA"/>
</dbReference>
<name>A0A1T2L692_9GAMM</name>
<keyword evidence="3" id="KW-0732">Signal</keyword>
<proteinExistence type="predicted"/>
<dbReference type="AlphaFoldDB" id="A0A1T2L692"/>
<organism evidence="5 6">
    <name type="scientific">Solemya pervernicosa gill symbiont</name>
    <dbReference type="NCBI Taxonomy" id="642797"/>
    <lineage>
        <taxon>Bacteria</taxon>
        <taxon>Pseudomonadati</taxon>
        <taxon>Pseudomonadota</taxon>
        <taxon>Gammaproteobacteria</taxon>
        <taxon>sulfur-oxidizing symbionts</taxon>
    </lineage>
</organism>
<evidence type="ECO:0000259" key="4">
    <source>
        <dbReference type="Pfam" id="PF05433"/>
    </source>
</evidence>
<evidence type="ECO:0000256" key="2">
    <source>
        <dbReference type="ARBA" id="ARBA00023136"/>
    </source>
</evidence>
<accession>A0A1T2L692</accession>
<dbReference type="Pfam" id="PF05433">
    <property type="entry name" value="Rick_17kDa_Anti"/>
    <property type="match status" value="1"/>
</dbReference>
<evidence type="ECO:0000256" key="1">
    <source>
        <dbReference type="ARBA" id="ARBA00004370"/>
    </source>
</evidence>
<reference evidence="5 6" key="1">
    <citation type="submission" date="2016-11" db="EMBL/GenBank/DDBJ databases">
        <title>Mixed transmission modes and dynamic genome evolution in an obligate animal-bacterial symbiosis.</title>
        <authorList>
            <person name="Russell S.L."/>
            <person name="Corbett-Detig R.B."/>
            <person name="Cavanaugh C.M."/>
        </authorList>
    </citation>
    <scope>NUCLEOTIDE SEQUENCE [LARGE SCALE GENOMIC DNA]</scope>
    <source>
        <strain evidence="5">Sveles-Q1</strain>
    </source>
</reference>
<feature type="chain" id="PRO_5013091929" description="Glycine zipper 2TM domain-containing protein" evidence="3">
    <location>
        <begin position="23"/>
        <end position="193"/>
    </location>
</feature>
<dbReference type="GO" id="GO:0019867">
    <property type="term" value="C:outer membrane"/>
    <property type="evidence" value="ECO:0007669"/>
    <property type="project" value="InterPro"/>
</dbReference>